<evidence type="ECO:0000313" key="3">
    <source>
        <dbReference type="EMBL" id="EEH56938.1"/>
    </source>
</evidence>
<reference evidence="3 4" key="1">
    <citation type="journal article" date="2009" name="Science">
        <title>Green evolution and dynamic adaptations revealed by genomes of the marine picoeukaryotes Micromonas.</title>
        <authorList>
            <person name="Worden A.Z."/>
            <person name="Lee J.H."/>
            <person name="Mock T."/>
            <person name="Rouze P."/>
            <person name="Simmons M.P."/>
            <person name="Aerts A.L."/>
            <person name="Allen A.E."/>
            <person name="Cuvelier M.L."/>
            <person name="Derelle E."/>
            <person name="Everett M.V."/>
            <person name="Foulon E."/>
            <person name="Grimwood J."/>
            <person name="Gundlach H."/>
            <person name="Henrissat B."/>
            <person name="Napoli C."/>
            <person name="McDonald S.M."/>
            <person name="Parker M.S."/>
            <person name="Rombauts S."/>
            <person name="Salamov A."/>
            <person name="Von Dassow P."/>
            <person name="Badger J.H."/>
            <person name="Coutinho P.M."/>
            <person name="Demir E."/>
            <person name="Dubchak I."/>
            <person name="Gentemann C."/>
            <person name="Eikrem W."/>
            <person name="Gready J.E."/>
            <person name="John U."/>
            <person name="Lanier W."/>
            <person name="Lindquist E.A."/>
            <person name="Lucas S."/>
            <person name="Mayer K.F."/>
            <person name="Moreau H."/>
            <person name="Not F."/>
            <person name="Otillar R."/>
            <person name="Panaud O."/>
            <person name="Pangilinan J."/>
            <person name="Paulsen I."/>
            <person name="Piegu B."/>
            <person name="Poliakov A."/>
            <person name="Robbens S."/>
            <person name="Schmutz J."/>
            <person name="Toulza E."/>
            <person name="Wyss T."/>
            <person name="Zelensky A."/>
            <person name="Zhou K."/>
            <person name="Armbrust E.V."/>
            <person name="Bhattacharya D."/>
            <person name="Goodenough U.W."/>
            <person name="Van de Peer Y."/>
            <person name="Grigoriev I.V."/>
        </authorList>
    </citation>
    <scope>NUCLEOTIDE SEQUENCE [LARGE SCALE GENOMIC DNA]</scope>
    <source>
        <strain evidence="3 4">CCMP1545</strain>
    </source>
</reference>
<dbReference type="STRING" id="564608.C1MTF8"/>
<feature type="signal peptide" evidence="2">
    <location>
        <begin position="1"/>
        <end position="24"/>
    </location>
</feature>
<dbReference type="EMBL" id="GG663739">
    <property type="protein sequence ID" value="EEH56938.1"/>
    <property type="molecule type" value="Genomic_DNA"/>
</dbReference>
<evidence type="ECO:0000256" key="2">
    <source>
        <dbReference type="SAM" id="SignalP"/>
    </source>
</evidence>
<dbReference type="AlphaFoldDB" id="C1MTF8"/>
<feature type="compositionally biased region" description="Gly residues" evidence="1">
    <location>
        <begin position="177"/>
        <end position="189"/>
    </location>
</feature>
<keyword evidence="4" id="KW-1185">Reference proteome</keyword>
<organism evidence="4">
    <name type="scientific">Micromonas pusilla (strain CCMP1545)</name>
    <name type="common">Picoplanktonic green alga</name>
    <dbReference type="NCBI Taxonomy" id="564608"/>
    <lineage>
        <taxon>Eukaryota</taxon>
        <taxon>Viridiplantae</taxon>
        <taxon>Chlorophyta</taxon>
        <taxon>Mamiellophyceae</taxon>
        <taxon>Mamiellales</taxon>
        <taxon>Mamiellaceae</taxon>
        <taxon>Micromonas</taxon>
    </lineage>
</organism>
<dbReference type="Proteomes" id="UP000001876">
    <property type="component" value="Unassembled WGS sequence"/>
</dbReference>
<evidence type="ECO:0000256" key="1">
    <source>
        <dbReference type="SAM" id="MobiDB-lite"/>
    </source>
</evidence>
<name>C1MTF8_MICPC</name>
<feature type="region of interest" description="Disordered" evidence="1">
    <location>
        <begin position="33"/>
        <end position="83"/>
    </location>
</feature>
<dbReference type="OrthoDB" id="2016588at2759"/>
<dbReference type="GeneID" id="9684294"/>
<accession>C1MTF8</accession>
<gene>
    <name evidence="3" type="ORF">MICPUCDRAFT_58054</name>
</gene>
<evidence type="ECO:0000313" key="4">
    <source>
        <dbReference type="Proteomes" id="UP000001876"/>
    </source>
</evidence>
<keyword evidence="2" id="KW-0732">Signal</keyword>
<dbReference type="eggNOG" id="ENOG502S15D">
    <property type="taxonomic scope" value="Eukaryota"/>
</dbReference>
<feature type="compositionally biased region" description="Low complexity" evidence="1">
    <location>
        <begin position="56"/>
        <end position="66"/>
    </location>
</feature>
<dbReference type="RefSeq" id="XP_003058483.1">
    <property type="nucleotide sequence ID" value="XM_003058437.1"/>
</dbReference>
<sequence>MRFGRLHALAVVLLALLLAGVVAAQTEEYAEDYAPAPGGSETAGDVPETGIGIPRDAAAGPDDAAGSMIGATETGTETSDEEKRAIDGWIDDNGLNQYGDDADTMYAGGSPLFDESTGTRKDRFAYVKSRHPTSPWMTSDAAPAPAAGSSLLMDADDDAAEGEVVTDAPPARAVPGRSGGGGVGPGGGASRFPAHWGPEPQPQTRDYRTLPGGYGFGSGTLAKWIQKNMDEDAAAAAEAGPQP</sequence>
<protein>
    <submittedName>
        <fullName evidence="3">Predicted protein</fullName>
    </submittedName>
</protein>
<proteinExistence type="predicted"/>
<dbReference type="KEGG" id="mpp:MICPUCDRAFT_58054"/>
<feature type="chain" id="PRO_5002912058" evidence="2">
    <location>
        <begin position="25"/>
        <end position="243"/>
    </location>
</feature>
<feature type="region of interest" description="Disordered" evidence="1">
    <location>
        <begin position="169"/>
        <end position="212"/>
    </location>
</feature>